<protein>
    <submittedName>
        <fullName evidence="1">Uncharacterized protein</fullName>
    </submittedName>
</protein>
<reference evidence="1" key="1">
    <citation type="submission" date="2015-06" db="EMBL/GenBank/DDBJ databases">
        <authorList>
            <person name="Nguyen H."/>
        </authorList>
    </citation>
    <scope>NUCLEOTIDE SEQUENCE</scope>
    <source>
        <strain evidence="1">DAOM 180753</strain>
    </source>
</reference>
<sequence length="67" mass="7607">MKVLPGTEERHAINFAYRYIYGDITEWTRNRTRVLFSRSGDIKSQGLDSGFCVQQMGTLDVSNCGCL</sequence>
<dbReference type="AlphaFoldDB" id="A0AAI9TG70"/>
<reference evidence="1" key="2">
    <citation type="journal article" date="2016" name="Fungal Biol.">
        <title>Ochratoxin A production by Penicillium thymicola.</title>
        <authorList>
            <person name="Nguyen H.D.T."/>
            <person name="McMullin D.R."/>
            <person name="Ponomareva E."/>
            <person name="Riley R."/>
            <person name="Pomraning K.R."/>
            <person name="Baker S.E."/>
            <person name="Seifert K.A."/>
        </authorList>
    </citation>
    <scope>NUCLEOTIDE SEQUENCE</scope>
    <source>
        <strain evidence="1">DAOM 180753</strain>
    </source>
</reference>
<keyword evidence="2" id="KW-1185">Reference proteome</keyword>
<name>A0AAI9TG70_PENTH</name>
<dbReference type="EMBL" id="LACB01000191">
    <property type="protein sequence ID" value="KAJ9486787.1"/>
    <property type="molecule type" value="Genomic_DNA"/>
</dbReference>
<evidence type="ECO:0000313" key="1">
    <source>
        <dbReference type="EMBL" id="KAJ9486787.1"/>
    </source>
</evidence>
<accession>A0AAI9TG70</accession>
<dbReference type="Proteomes" id="UP001227192">
    <property type="component" value="Unassembled WGS sequence"/>
</dbReference>
<organism evidence="1 2">
    <name type="scientific">Penicillium thymicola</name>
    <dbReference type="NCBI Taxonomy" id="293382"/>
    <lineage>
        <taxon>Eukaryota</taxon>
        <taxon>Fungi</taxon>
        <taxon>Dikarya</taxon>
        <taxon>Ascomycota</taxon>
        <taxon>Pezizomycotina</taxon>
        <taxon>Eurotiomycetes</taxon>
        <taxon>Eurotiomycetidae</taxon>
        <taxon>Eurotiales</taxon>
        <taxon>Aspergillaceae</taxon>
        <taxon>Penicillium</taxon>
    </lineage>
</organism>
<evidence type="ECO:0000313" key="2">
    <source>
        <dbReference type="Proteomes" id="UP001227192"/>
    </source>
</evidence>
<gene>
    <name evidence="1" type="ORF">VN97_g6535</name>
</gene>
<comment type="caution">
    <text evidence="1">The sequence shown here is derived from an EMBL/GenBank/DDBJ whole genome shotgun (WGS) entry which is preliminary data.</text>
</comment>
<proteinExistence type="predicted"/>